<dbReference type="InterPro" id="IPR001680">
    <property type="entry name" value="WD40_rpt"/>
</dbReference>
<feature type="repeat" description="WD" evidence="3">
    <location>
        <begin position="868"/>
        <end position="901"/>
    </location>
</feature>
<feature type="repeat" description="WD" evidence="3">
    <location>
        <begin position="1088"/>
        <end position="1122"/>
    </location>
</feature>
<dbReference type="SMART" id="SM00530">
    <property type="entry name" value="HTH_XRE"/>
    <property type="match status" value="1"/>
</dbReference>
<dbReference type="InterPro" id="IPR020472">
    <property type="entry name" value="WD40_PAC1"/>
</dbReference>
<evidence type="ECO:0000256" key="2">
    <source>
        <dbReference type="ARBA" id="ARBA00022737"/>
    </source>
</evidence>
<keyword evidence="5" id="KW-1133">Transmembrane helix</keyword>
<dbReference type="SUPFAM" id="SSF50998">
    <property type="entry name" value="Quinoprotein alcohol dehydrogenase-like"/>
    <property type="match status" value="1"/>
</dbReference>
<dbReference type="InterPro" id="IPR019775">
    <property type="entry name" value="WD40_repeat_CS"/>
</dbReference>
<dbReference type="PROSITE" id="PS50943">
    <property type="entry name" value="HTH_CROC1"/>
    <property type="match status" value="1"/>
</dbReference>
<dbReference type="InterPro" id="IPR010982">
    <property type="entry name" value="Lambda_DNA-bd_dom_sf"/>
</dbReference>
<evidence type="ECO:0000256" key="4">
    <source>
        <dbReference type="SAM" id="MobiDB-lite"/>
    </source>
</evidence>
<evidence type="ECO:0000313" key="8">
    <source>
        <dbReference type="Proteomes" id="UP001589608"/>
    </source>
</evidence>
<organism evidence="7 8">
    <name type="scientific">Dactylosporangium vinaceum</name>
    <dbReference type="NCBI Taxonomy" id="53362"/>
    <lineage>
        <taxon>Bacteria</taxon>
        <taxon>Bacillati</taxon>
        <taxon>Actinomycetota</taxon>
        <taxon>Actinomycetes</taxon>
        <taxon>Micromonosporales</taxon>
        <taxon>Micromonosporaceae</taxon>
        <taxon>Dactylosporangium</taxon>
    </lineage>
</organism>
<proteinExistence type="predicted"/>
<accession>A0ABV5MSW4</accession>
<dbReference type="PROSITE" id="PS50294">
    <property type="entry name" value="WD_REPEATS_REGION"/>
    <property type="match status" value="9"/>
</dbReference>
<keyword evidence="8" id="KW-1185">Reference proteome</keyword>
<dbReference type="InterPro" id="IPR049052">
    <property type="entry name" value="nSTAND1"/>
</dbReference>
<feature type="repeat" description="WD" evidence="3">
    <location>
        <begin position="827"/>
        <end position="868"/>
    </location>
</feature>
<dbReference type="CDD" id="cd00093">
    <property type="entry name" value="HTH_XRE"/>
    <property type="match status" value="1"/>
</dbReference>
<evidence type="ECO:0000256" key="1">
    <source>
        <dbReference type="ARBA" id="ARBA00022574"/>
    </source>
</evidence>
<feature type="repeat" description="WD" evidence="3">
    <location>
        <begin position="1043"/>
        <end position="1084"/>
    </location>
</feature>
<dbReference type="SUPFAM" id="SSF50978">
    <property type="entry name" value="WD40 repeat-like"/>
    <property type="match status" value="1"/>
</dbReference>
<dbReference type="PRINTS" id="PR00320">
    <property type="entry name" value="GPROTEINBRPT"/>
</dbReference>
<dbReference type="InterPro" id="IPR027417">
    <property type="entry name" value="P-loop_NTPase"/>
</dbReference>
<evidence type="ECO:0000259" key="6">
    <source>
        <dbReference type="PROSITE" id="PS50943"/>
    </source>
</evidence>
<keyword evidence="5" id="KW-0812">Transmembrane</keyword>
<dbReference type="InterPro" id="IPR036322">
    <property type="entry name" value="WD40_repeat_dom_sf"/>
</dbReference>
<dbReference type="CDD" id="cd00200">
    <property type="entry name" value="WD40"/>
    <property type="match status" value="2"/>
</dbReference>
<feature type="repeat" description="WD" evidence="3">
    <location>
        <begin position="1189"/>
        <end position="1220"/>
    </location>
</feature>
<keyword evidence="1 3" id="KW-0853">WD repeat</keyword>
<comment type="caution">
    <text evidence="7">The sequence shown here is derived from an EMBL/GenBank/DDBJ whole genome shotgun (WGS) entry which is preliminary data.</text>
</comment>
<keyword evidence="5" id="KW-0472">Membrane</keyword>
<dbReference type="Gene3D" id="2.130.10.10">
    <property type="entry name" value="YVTN repeat-like/Quinoprotein amine dehydrogenase"/>
    <property type="match status" value="5"/>
</dbReference>
<dbReference type="Gene3D" id="1.10.260.40">
    <property type="entry name" value="lambda repressor-like DNA-binding domains"/>
    <property type="match status" value="1"/>
</dbReference>
<feature type="repeat" description="WD" evidence="3">
    <location>
        <begin position="693"/>
        <end position="726"/>
    </location>
</feature>
<feature type="repeat" description="WD" evidence="3">
    <location>
        <begin position="739"/>
        <end position="771"/>
    </location>
</feature>
<feature type="repeat" description="WD" evidence="3">
    <location>
        <begin position="784"/>
        <end position="825"/>
    </location>
</feature>
<dbReference type="PROSITE" id="PS50082">
    <property type="entry name" value="WD_REPEATS_2"/>
    <property type="match status" value="13"/>
</dbReference>
<dbReference type="SUPFAM" id="SSF47413">
    <property type="entry name" value="lambda repressor-like DNA-binding domains"/>
    <property type="match status" value="1"/>
</dbReference>
<keyword evidence="2" id="KW-0677">Repeat</keyword>
<name>A0ABV5MSW4_9ACTN</name>
<feature type="repeat" description="WD" evidence="3">
    <location>
        <begin position="906"/>
        <end position="939"/>
    </location>
</feature>
<evidence type="ECO:0000313" key="7">
    <source>
        <dbReference type="EMBL" id="MFB9451623.1"/>
    </source>
</evidence>
<protein>
    <submittedName>
        <fullName evidence="7">AAA family ATPase</fullName>
    </submittedName>
</protein>
<sequence>MSTPHGVEDRAAFAEALTRLREAAGLSVRQVAAKAGARGSLSTLGDWFSGKGLPSLQSQPLFVRVLTACGVPAGEVEDWLAAWHRIRHRPAARSADGEPYRGLAGFQPGDAHWFFGREQLTAALRERVEARHAGGGGPILVVGASGSGKSSLLRAGLVATLRAAGWTAVVVTPDADGPVFPTAPTGEPGPGAAESDGDAAGTVGDGDGGVDAAVGGPVLLVVDQAEELLTGRTTSAAFLAMCNPPPGAVVVLALRADWYAQALADPYLVEVVRSHQFTVGPMSRDELRAVIVEPARRAGVDVEPGLVELLLTDAGAGPATLPLLAHVLWTMWRADRRLTLTGYRRAGGIRGAVAATAEEVYAGLPERQQDLARRLLTALVHVGADTLDTRRVVPAAALLAELAVDTAGTAEAEAVLERFVRHRLVTAEAGTVQLSHEALLTAWPRLHDWLRDGRSGLVMRGQLAAAAAAWRQDPSALYGGTRLAAAQDWAAEHPAELSPAVAEFLRASARHARRTTRRLYRTIAGLTALALSTLFLAGYAFQQRQAAVKQRNEALSRMIAGRADWLRDRDPALARPVAVAAYRTAPTLESRSSLLDAAATPAPARLGPFDRAAQAVVLLPGGRLVAAAGADHTVRLWDMSARPAGAPLTGPSAALFALAASPDGRLLAAAGADAKVYVWRIDDLAHPQALTPLDGPSGTVYALAFAPDGRELAAAGTDHAVHRWQIGTAAPGVLPQPALADPADTVQALAYSPDGRYLAAGTADRLVHVWSRADPARPVHTAAAAGHTGKVLALAFSPDSTLLASGGVDATVRLWDAATGTAHGAPITGPASWVNAVAFTPGGDRVLAGSSDKRVTVFETATGRRLQSLPHPAPVTAVALSADGHGLATAGTDGYVRLWTLPGPHLTGPAGGVFATAYSPDGATLATAGSDRAIRLWHLTDPAGPTLWTAPLSRPPGSGGYAGTAAWAPDGRLLAAATRTGEVDLWDVTDPAHPARSGASLTGGKDLIQTLAFNAAGTVLAAAGDDGRIYLWDVPGRRPLATIPGSPAIVLSVAFHPARPLLAATDTDGGVRLFDVTDPSAPRSVTTLGGFGGYAYSAAFSPDGHLLAVGSADKTIQLWDVRDPARPVAFPGRLTGASSYVDWVTFAPDGRHLAAAATDGTVWLWDVHDPGRPVAEATLGRGDDAYYVVAYSPDGSTLAAAGDDGITRLWGTDPQRAAREICRAPGAGITRAEWEQYVPAAPFAPPC</sequence>
<dbReference type="InterPro" id="IPR011047">
    <property type="entry name" value="Quinoprotein_ADH-like_sf"/>
</dbReference>
<feature type="compositionally biased region" description="Low complexity" evidence="4">
    <location>
        <begin position="182"/>
        <end position="202"/>
    </location>
</feature>
<evidence type="ECO:0000256" key="5">
    <source>
        <dbReference type="SAM" id="Phobius"/>
    </source>
</evidence>
<reference evidence="7 8" key="1">
    <citation type="submission" date="2024-09" db="EMBL/GenBank/DDBJ databases">
        <authorList>
            <person name="Sun Q."/>
            <person name="Mori K."/>
        </authorList>
    </citation>
    <scope>NUCLEOTIDE SEQUENCE [LARGE SCALE GENOMIC DNA]</scope>
    <source>
        <strain evidence="7 8">JCM 3307</strain>
    </source>
</reference>
<dbReference type="Pfam" id="PF00400">
    <property type="entry name" value="WD40"/>
    <property type="match status" value="13"/>
</dbReference>
<dbReference type="Pfam" id="PF13560">
    <property type="entry name" value="HTH_31"/>
    <property type="match status" value="1"/>
</dbReference>
<feature type="repeat" description="WD" evidence="3">
    <location>
        <begin position="1001"/>
        <end position="1042"/>
    </location>
</feature>
<dbReference type="PANTHER" id="PTHR19879">
    <property type="entry name" value="TRANSCRIPTION INITIATION FACTOR TFIID"/>
    <property type="match status" value="1"/>
</dbReference>
<feature type="domain" description="HTH cro/C1-type" evidence="6">
    <location>
        <begin position="17"/>
        <end position="76"/>
    </location>
</feature>
<dbReference type="InterPro" id="IPR001387">
    <property type="entry name" value="Cro/C1-type_HTH"/>
</dbReference>
<dbReference type="SMART" id="SM00320">
    <property type="entry name" value="WD40"/>
    <property type="match status" value="14"/>
</dbReference>
<dbReference type="InterPro" id="IPR015943">
    <property type="entry name" value="WD40/YVTN_repeat-like_dom_sf"/>
</dbReference>
<evidence type="ECO:0000256" key="3">
    <source>
        <dbReference type="PROSITE-ProRule" id="PRU00221"/>
    </source>
</evidence>
<dbReference type="SUPFAM" id="SSF52540">
    <property type="entry name" value="P-loop containing nucleoside triphosphate hydrolases"/>
    <property type="match status" value="1"/>
</dbReference>
<dbReference type="PANTHER" id="PTHR19879:SF9">
    <property type="entry name" value="TRANSCRIPTION INITIATION FACTOR TFIID SUBUNIT 5"/>
    <property type="match status" value="1"/>
</dbReference>
<feature type="repeat" description="WD" evidence="3">
    <location>
        <begin position="1134"/>
        <end position="1167"/>
    </location>
</feature>
<dbReference type="RefSeq" id="WP_223104153.1">
    <property type="nucleotide sequence ID" value="NZ_CP061913.1"/>
</dbReference>
<dbReference type="EMBL" id="JBHMCA010000090">
    <property type="protein sequence ID" value="MFB9451623.1"/>
    <property type="molecule type" value="Genomic_DNA"/>
</dbReference>
<feature type="repeat" description="WD" evidence="3">
    <location>
        <begin position="620"/>
        <end position="640"/>
    </location>
</feature>
<feature type="region of interest" description="Disordered" evidence="4">
    <location>
        <begin position="179"/>
        <end position="207"/>
    </location>
</feature>
<feature type="transmembrane region" description="Helical" evidence="5">
    <location>
        <begin position="519"/>
        <end position="541"/>
    </location>
</feature>
<dbReference type="Proteomes" id="UP001589608">
    <property type="component" value="Unassembled WGS sequence"/>
</dbReference>
<gene>
    <name evidence="7" type="ORF">ACFFTR_51920</name>
</gene>
<dbReference type="PROSITE" id="PS00678">
    <property type="entry name" value="WD_REPEATS_1"/>
    <property type="match status" value="4"/>
</dbReference>
<feature type="repeat" description="WD" evidence="3">
    <location>
        <begin position="648"/>
        <end position="682"/>
    </location>
</feature>
<dbReference type="Pfam" id="PF20703">
    <property type="entry name" value="nSTAND1"/>
    <property type="match status" value="1"/>
</dbReference>